<feature type="region of interest" description="Disordered" evidence="3">
    <location>
        <begin position="1"/>
        <end position="22"/>
    </location>
</feature>
<dbReference type="Gene3D" id="1.25.40.1010">
    <property type="match status" value="1"/>
</dbReference>
<evidence type="ECO:0000256" key="1">
    <source>
        <dbReference type="ARBA" id="ARBA00022737"/>
    </source>
</evidence>
<dbReference type="RefSeq" id="NP_984406.2">
    <property type="nucleotide sequence ID" value="NM_209759.2"/>
</dbReference>
<dbReference type="GO" id="GO:0004596">
    <property type="term" value="F:protein-N-terminal amino-acid acetyltransferase activity"/>
    <property type="evidence" value="ECO:0007669"/>
    <property type="project" value="EnsemblFungi"/>
</dbReference>
<dbReference type="STRING" id="284811.Q759G6"/>
<dbReference type="FunFam" id="1.25.40.1040:FF:000003">
    <property type="entry name" value="N-terminal acetyltransferase A, auxiliary subunit"/>
    <property type="match status" value="1"/>
</dbReference>
<dbReference type="Pfam" id="PF12569">
    <property type="entry name" value="NatA_aux_su"/>
    <property type="match status" value="2"/>
</dbReference>
<evidence type="ECO:0000256" key="2">
    <source>
        <dbReference type="ARBA" id="ARBA00022803"/>
    </source>
</evidence>
<organism evidence="4 5">
    <name type="scientific">Eremothecium gossypii (strain ATCC 10895 / CBS 109.51 / FGSC 9923 / NRRL Y-1056)</name>
    <name type="common">Yeast</name>
    <name type="synonym">Ashbya gossypii</name>
    <dbReference type="NCBI Taxonomy" id="284811"/>
    <lineage>
        <taxon>Eukaryota</taxon>
        <taxon>Fungi</taxon>
        <taxon>Dikarya</taxon>
        <taxon>Ascomycota</taxon>
        <taxon>Saccharomycotina</taxon>
        <taxon>Saccharomycetes</taxon>
        <taxon>Saccharomycetales</taxon>
        <taxon>Saccharomycetaceae</taxon>
        <taxon>Eremothecium</taxon>
    </lineage>
</organism>
<protein>
    <submittedName>
        <fullName evidence="4">ADR310Wp</fullName>
    </submittedName>
</protein>
<dbReference type="SUPFAM" id="SSF48452">
    <property type="entry name" value="TPR-like"/>
    <property type="match status" value="2"/>
</dbReference>
<dbReference type="AlphaFoldDB" id="Q759G6"/>
<reference evidence="5" key="2">
    <citation type="journal article" date="2013" name="G3 (Bethesda)">
        <title>Genomes of Ashbya fungi isolated from insects reveal four mating-type loci, numerous translocations, lack of transposons, and distinct gene duplications.</title>
        <authorList>
            <person name="Dietrich F.S."/>
            <person name="Voegeli S."/>
            <person name="Kuo S."/>
            <person name="Philippsen P."/>
        </authorList>
    </citation>
    <scope>GENOME REANNOTATION</scope>
    <source>
        <strain evidence="5">ATCC 10895 / CBS 109.51 / FGSC 9923 / NRRL Y-1056</strain>
    </source>
</reference>
<dbReference type="GO" id="GO:0031415">
    <property type="term" value="C:NatA complex"/>
    <property type="evidence" value="ECO:0000318"/>
    <property type="project" value="GO_Central"/>
</dbReference>
<dbReference type="HOGENOM" id="CLU_006686_1_1_1"/>
<dbReference type="SMART" id="SM00028">
    <property type="entry name" value="TPR"/>
    <property type="match status" value="5"/>
</dbReference>
<dbReference type="InterPro" id="IPR019734">
    <property type="entry name" value="TPR_rpt"/>
</dbReference>
<dbReference type="InterPro" id="IPR021183">
    <property type="entry name" value="NatA_aux_su"/>
</dbReference>
<evidence type="ECO:0000313" key="5">
    <source>
        <dbReference type="Proteomes" id="UP000000591"/>
    </source>
</evidence>
<dbReference type="PANTHER" id="PTHR22767">
    <property type="entry name" value="N-TERMINAL ACETYLTRANSFERASE-RELATED"/>
    <property type="match status" value="1"/>
</dbReference>
<keyword evidence="5" id="KW-1185">Reference proteome</keyword>
<dbReference type="FunCoup" id="Q759G6">
    <property type="interactions" value="1132"/>
</dbReference>
<proteinExistence type="predicted"/>
<dbReference type="GO" id="GO:0005737">
    <property type="term" value="C:cytoplasm"/>
    <property type="evidence" value="ECO:0000318"/>
    <property type="project" value="GO_Central"/>
</dbReference>
<dbReference type="EMBL" id="AE016817">
    <property type="protein sequence ID" value="AAS52230.2"/>
    <property type="molecule type" value="Genomic_DNA"/>
</dbReference>
<dbReference type="PIRSF" id="PIRSF000422">
    <property type="entry name" value="N-terminal-AcTrfase-A_aux_su"/>
    <property type="match status" value="1"/>
</dbReference>
<dbReference type="Proteomes" id="UP000000591">
    <property type="component" value="Chromosome IV"/>
</dbReference>
<name>Q759G6_EREGS</name>
<dbReference type="eggNOG" id="KOG1156">
    <property type="taxonomic scope" value="Eukaryota"/>
</dbReference>
<dbReference type="OrthoDB" id="10263032at2759"/>
<dbReference type="GO" id="GO:0010698">
    <property type="term" value="F:acetyltransferase activator activity"/>
    <property type="evidence" value="ECO:0000318"/>
    <property type="project" value="GO_Central"/>
</dbReference>
<dbReference type="InParanoid" id="Q759G6"/>
<dbReference type="Gene3D" id="1.25.40.1040">
    <property type="match status" value="1"/>
</dbReference>
<evidence type="ECO:0000313" key="4">
    <source>
        <dbReference type="EMBL" id="AAS52230.2"/>
    </source>
</evidence>
<accession>Q759G6</accession>
<reference evidence="4 5" key="1">
    <citation type="journal article" date="2004" name="Science">
        <title>The Ashbya gossypii genome as a tool for mapping the ancient Saccharomyces cerevisiae genome.</title>
        <authorList>
            <person name="Dietrich F.S."/>
            <person name="Voegeli S."/>
            <person name="Brachat S."/>
            <person name="Lerch A."/>
            <person name="Gates K."/>
            <person name="Steiner S."/>
            <person name="Mohr C."/>
            <person name="Pohlmann R."/>
            <person name="Luedi P."/>
            <person name="Choi S."/>
            <person name="Wing R.A."/>
            <person name="Flavier A."/>
            <person name="Gaffney T.D."/>
            <person name="Philippsen P."/>
        </authorList>
    </citation>
    <scope>NUCLEOTIDE SEQUENCE [LARGE SCALE GENOMIC DNA]</scope>
    <source>
        <strain evidence="5">ATCC 10895 / CBS 109.51 / FGSC 9923 / NRRL Y-1056</strain>
    </source>
</reference>
<evidence type="ECO:0000256" key="3">
    <source>
        <dbReference type="SAM" id="MobiDB-lite"/>
    </source>
</evidence>
<dbReference type="GO" id="GO:0043022">
    <property type="term" value="F:ribosome binding"/>
    <property type="evidence" value="ECO:0007669"/>
    <property type="project" value="EnsemblFungi"/>
</dbReference>
<dbReference type="KEGG" id="ago:AGOS_ADR310W"/>
<dbReference type="PANTHER" id="PTHR22767:SF2">
    <property type="entry name" value="N(ALPHA)-ACETYLTRANSFERASE 15_16, ISOFORM A"/>
    <property type="match status" value="1"/>
</dbReference>
<dbReference type="GeneID" id="4620572"/>
<keyword evidence="1" id="KW-0677">Repeat</keyword>
<dbReference type="OMA" id="HTAINYD"/>
<sequence length="843" mass="96698">MSRKKVAAGGRPASSLGNRSKDDNNMLEALKFYENKNYKRSLKILDTVLKKNPGHVESLALKGLNYLFIEQRSEAATYIEKAVSKIVGTAAPPICCHLLGIYYRQVKDYVEAIKWFQASLDNGSTNKQIYRDLSSLQSQVGDWKGLLGSRQQYWENFMGYRANWTSLATAHDLNGQYTEGAQLLSRFEELAKGKLSEAEAYEHSECLMYKNDLLYKAAADDSAKLREVLAHLDEIENEVFDKYAWYERRAAVYMRLGCTKEASQVYRILIKRNPDNFKYYRFLEVALGIQGNGKIKKALYEKLERFYPRAEPPKFIPLTFINHPEELEKKLEAYILGQLCRGVPAAFNNIKPLYVKRNAVVPSISEKIVTRYFQSIDGTASPIQYVWTAYYLAQHFLFLKNFVRAQECIDLAINHTPTLVELYILKARILKHVGLLKEAAEVIDEGRKLDLQDRFVNTKTVKYFLRANMIDKAVEVVSLFTKNDNTANGVKDLHLMEASWFIVEQAEAYYRLSIEAAKKLEALKELPPSEDEESQETRFAEIREQEYQMKKFKGLSLKRFSAIPKIYKQFEDDKLDFHSYCMRKGTPRAYMEMLRWGDQIFVKPMYVRALVGVADIYFSLDDELRATADSGDALVDANKRSNRKARKVAAALNKRKGTERNQVLAYSGDEDPFGDALLATKSPVQDFYDEFYKWYASQVRSNDMCYDLDFRYHLKCGKTAPALGALTKMVKYHSAESAMTGAMVLSLANVIRDSSPYDLIAKKVAAKGLETEFPSMPLDKVSDPTFNWLEYLTSNFSVNVDSLVFLYRMNLGILPPTEIKNVLLEHLSEVDPYLQNQILQYVL</sequence>
<keyword evidence="2" id="KW-0802">TPR repeat</keyword>
<dbReference type="InterPro" id="IPR011990">
    <property type="entry name" value="TPR-like_helical_dom_sf"/>
</dbReference>
<gene>
    <name evidence="4" type="ORF">AGOS_ADR310W</name>
</gene>